<feature type="domain" description="Cadherin" evidence="10">
    <location>
        <begin position="144"/>
        <end position="243"/>
    </location>
</feature>
<dbReference type="AlphaFoldDB" id="A0ABD3WVM3"/>
<evidence type="ECO:0000256" key="6">
    <source>
        <dbReference type="ARBA" id="ARBA00022989"/>
    </source>
</evidence>
<organism evidence="11 12">
    <name type="scientific">Sinanodonta woodiana</name>
    <name type="common">Chinese pond mussel</name>
    <name type="synonym">Anodonta woodiana</name>
    <dbReference type="NCBI Taxonomy" id="1069815"/>
    <lineage>
        <taxon>Eukaryota</taxon>
        <taxon>Metazoa</taxon>
        <taxon>Spiralia</taxon>
        <taxon>Lophotrochozoa</taxon>
        <taxon>Mollusca</taxon>
        <taxon>Bivalvia</taxon>
        <taxon>Autobranchia</taxon>
        <taxon>Heteroconchia</taxon>
        <taxon>Palaeoheterodonta</taxon>
        <taxon>Unionida</taxon>
        <taxon>Unionoidea</taxon>
        <taxon>Unionidae</taxon>
        <taxon>Unioninae</taxon>
        <taxon>Sinanodonta</taxon>
    </lineage>
</organism>
<name>A0ABD3WVM3_SINWO</name>
<dbReference type="Gene3D" id="2.60.40.60">
    <property type="entry name" value="Cadherins"/>
    <property type="match status" value="2"/>
</dbReference>
<keyword evidence="4 9" id="KW-0106">Calcium</keyword>
<dbReference type="PROSITE" id="PS50268">
    <property type="entry name" value="CADHERIN_2"/>
    <property type="match status" value="2"/>
</dbReference>
<evidence type="ECO:0000256" key="4">
    <source>
        <dbReference type="ARBA" id="ARBA00022837"/>
    </source>
</evidence>
<evidence type="ECO:0000256" key="9">
    <source>
        <dbReference type="PROSITE-ProRule" id="PRU00043"/>
    </source>
</evidence>
<feature type="non-terminal residue" evidence="11">
    <location>
        <position position="1"/>
    </location>
</feature>
<evidence type="ECO:0000256" key="3">
    <source>
        <dbReference type="ARBA" id="ARBA00022737"/>
    </source>
</evidence>
<dbReference type="FunFam" id="2.60.40.60:FF:000116">
    <property type="entry name" value="Dachsous cadherin-related 2"/>
    <property type="match status" value="1"/>
</dbReference>
<evidence type="ECO:0000313" key="12">
    <source>
        <dbReference type="Proteomes" id="UP001634394"/>
    </source>
</evidence>
<dbReference type="InterPro" id="IPR015919">
    <property type="entry name" value="Cadherin-like_sf"/>
</dbReference>
<dbReference type="SUPFAM" id="SSF49313">
    <property type="entry name" value="Cadherin-like"/>
    <property type="match status" value="2"/>
</dbReference>
<dbReference type="GO" id="GO:0016020">
    <property type="term" value="C:membrane"/>
    <property type="evidence" value="ECO:0007669"/>
    <property type="project" value="UniProtKB-SubCell"/>
</dbReference>
<dbReference type="Pfam" id="PF00028">
    <property type="entry name" value="Cadherin"/>
    <property type="match status" value="2"/>
</dbReference>
<dbReference type="CDD" id="cd11304">
    <property type="entry name" value="Cadherin_repeat"/>
    <property type="match status" value="2"/>
</dbReference>
<comment type="caution">
    <text evidence="11">The sequence shown here is derived from an EMBL/GenBank/DDBJ whole genome shotgun (WGS) entry which is preliminary data.</text>
</comment>
<sequence>FRVLLSDGGSSPRSAASQAQVTVNVTRNQQDPIFFNQVYVATIQESVAIGTSVIDVTAQDSDTNSAFNQISFAVIGDDTAPNFYDVTNLGGGRGRVVTKAVLSTEGKDRYVVRVVARDNGSPSRSGTAVVNVSIQRNFFRPEWVQSNYVASIGVTQTVGVTFITVRANDADNTAPHNTVNYRILTSSNNGTSYFKLDKETGAISVSQPLTMDTTKPSLYTLSVEAYDLGTPSLTATSTVPVTIS</sequence>
<comment type="subcellular location">
    <subcellularLocation>
        <location evidence="1">Membrane</location>
        <topology evidence="1">Single-pass membrane protein</topology>
    </subcellularLocation>
</comment>
<evidence type="ECO:0000256" key="2">
    <source>
        <dbReference type="ARBA" id="ARBA00022692"/>
    </source>
</evidence>
<dbReference type="PANTHER" id="PTHR24028:SF328">
    <property type="entry name" value="CADHERIN-3"/>
    <property type="match status" value="1"/>
</dbReference>
<keyword evidence="3" id="KW-0677">Repeat</keyword>
<dbReference type="InterPro" id="IPR002126">
    <property type="entry name" value="Cadherin-like_dom"/>
</dbReference>
<evidence type="ECO:0000256" key="1">
    <source>
        <dbReference type="ARBA" id="ARBA00004167"/>
    </source>
</evidence>
<gene>
    <name evidence="11" type="ORF">ACJMK2_035670</name>
</gene>
<dbReference type="PRINTS" id="PR00205">
    <property type="entry name" value="CADHERIN"/>
</dbReference>
<keyword evidence="5" id="KW-0130">Cell adhesion</keyword>
<accession>A0ABD3WVM3</accession>
<proteinExistence type="predicted"/>
<dbReference type="GO" id="GO:0007155">
    <property type="term" value="P:cell adhesion"/>
    <property type="evidence" value="ECO:0007669"/>
    <property type="project" value="UniProtKB-KW"/>
</dbReference>
<feature type="non-terminal residue" evidence="11">
    <location>
        <position position="244"/>
    </location>
</feature>
<dbReference type="SMART" id="SM00112">
    <property type="entry name" value="CA"/>
    <property type="match status" value="2"/>
</dbReference>
<feature type="domain" description="Cadherin" evidence="10">
    <location>
        <begin position="35"/>
        <end position="134"/>
    </location>
</feature>
<evidence type="ECO:0000256" key="5">
    <source>
        <dbReference type="ARBA" id="ARBA00022889"/>
    </source>
</evidence>
<keyword evidence="2" id="KW-0812">Transmembrane</keyword>
<evidence type="ECO:0000256" key="7">
    <source>
        <dbReference type="ARBA" id="ARBA00023136"/>
    </source>
</evidence>
<evidence type="ECO:0000259" key="10">
    <source>
        <dbReference type="PROSITE" id="PS50268"/>
    </source>
</evidence>
<dbReference type="GO" id="GO:0005509">
    <property type="term" value="F:calcium ion binding"/>
    <property type="evidence" value="ECO:0007669"/>
    <property type="project" value="UniProtKB-UniRule"/>
</dbReference>
<keyword evidence="6" id="KW-1133">Transmembrane helix</keyword>
<keyword evidence="12" id="KW-1185">Reference proteome</keyword>
<keyword evidence="7" id="KW-0472">Membrane</keyword>
<dbReference type="EMBL" id="JBJQND010000005">
    <property type="protein sequence ID" value="KAL3878034.1"/>
    <property type="molecule type" value="Genomic_DNA"/>
</dbReference>
<reference evidence="11 12" key="1">
    <citation type="submission" date="2024-11" db="EMBL/GenBank/DDBJ databases">
        <title>Chromosome-level genome assembly of the freshwater bivalve Anodonta woodiana.</title>
        <authorList>
            <person name="Chen X."/>
        </authorList>
    </citation>
    <scope>NUCLEOTIDE SEQUENCE [LARGE SCALE GENOMIC DNA]</scope>
    <source>
        <strain evidence="11">MN2024</strain>
        <tissue evidence="11">Gills</tissue>
    </source>
</reference>
<dbReference type="InterPro" id="IPR050174">
    <property type="entry name" value="Protocadherin/Cadherin-CA"/>
</dbReference>
<dbReference type="Proteomes" id="UP001634394">
    <property type="component" value="Unassembled WGS sequence"/>
</dbReference>
<dbReference type="PANTHER" id="PTHR24028">
    <property type="entry name" value="CADHERIN-87A"/>
    <property type="match status" value="1"/>
</dbReference>
<evidence type="ECO:0000256" key="8">
    <source>
        <dbReference type="ARBA" id="ARBA00023180"/>
    </source>
</evidence>
<evidence type="ECO:0000313" key="11">
    <source>
        <dbReference type="EMBL" id="KAL3878034.1"/>
    </source>
</evidence>
<keyword evidence="8" id="KW-0325">Glycoprotein</keyword>
<protein>
    <recommendedName>
        <fullName evidence="10">Cadherin domain-containing protein</fullName>
    </recommendedName>
</protein>